<dbReference type="OrthoDB" id="6803299at2"/>
<dbReference type="Proteomes" id="UP000198662">
    <property type="component" value="Unassembled WGS sequence"/>
</dbReference>
<evidence type="ECO:0000256" key="6">
    <source>
        <dbReference type="ARBA" id="ARBA00023136"/>
    </source>
</evidence>
<dbReference type="GO" id="GO:0022857">
    <property type="term" value="F:transmembrane transporter activity"/>
    <property type="evidence" value="ECO:0007669"/>
    <property type="project" value="InterPro"/>
</dbReference>
<dbReference type="PANTHER" id="PTHR23517:SF2">
    <property type="entry name" value="MULTIDRUG RESISTANCE PROTEIN MDTH"/>
    <property type="match status" value="1"/>
</dbReference>
<dbReference type="SUPFAM" id="SSF103473">
    <property type="entry name" value="MFS general substrate transporter"/>
    <property type="match status" value="1"/>
</dbReference>
<reference evidence="9" key="1">
    <citation type="submission" date="2016-10" db="EMBL/GenBank/DDBJ databases">
        <authorList>
            <person name="Varghese N."/>
            <person name="Submissions S."/>
        </authorList>
    </citation>
    <scope>NUCLEOTIDE SEQUENCE [LARGE SCALE GENOMIC DNA]</scope>
    <source>
        <strain evidence="9">CGMCC 4.3147</strain>
    </source>
</reference>
<feature type="transmembrane region" description="Helical" evidence="7">
    <location>
        <begin position="382"/>
        <end position="403"/>
    </location>
</feature>
<keyword evidence="5 7" id="KW-1133">Transmembrane helix</keyword>
<feature type="transmembrane region" description="Helical" evidence="7">
    <location>
        <begin position="89"/>
        <end position="119"/>
    </location>
</feature>
<organism evidence="8 9">
    <name type="scientific">Glycomyces sambucus</name>
    <dbReference type="NCBI Taxonomy" id="380244"/>
    <lineage>
        <taxon>Bacteria</taxon>
        <taxon>Bacillati</taxon>
        <taxon>Actinomycetota</taxon>
        <taxon>Actinomycetes</taxon>
        <taxon>Glycomycetales</taxon>
        <taxon>Glycomycetaceae</taxon>
        <taxon>Glycomyces</taxon>
    </lineage>
</organism>
<feature type="transmembrane region" description="Helical" evidence="7">
    <location>
        <begin position="154"/>
        <end position="173"/>
    </location>
</feature>
<feature type="transmembrane region" description="Helical" evidence="7">
    <location>
        <begin position="25"/>
        <end position="47"/>
    </location>
</feature>
<dbReference type="AlphaFoldDB" id="A0A1G9CSH2"/>
<gene>
    <name evidence="8" type="ORF">SAMN05216298_0493</name>
</gene>
<comment type="subcellular location">
    <subcellularLocation>
        <location evidence="1">Cell membrane</location>
        <topology evidence="1">Multi-pass membrane protein</topology>
    </subcellularLocation>
</comment>
<sequence>MADPAAAARAWLAELVPPAGPVRRFAIATLCKSAGAGLFMVAGALYFTRVLDLGAAQVGLGITAGAAVAMLLMIPTGRAADRLGGKPSYMAVLGVAAAAMLAFAFVDGFAAYLAVMAVYLVADKALQGVTGLVVHGLGLGGGTDRVLIRSYMRAAGNTGISMGSLAAGVVLLVDTPAAYRAMIAATALLLATAALLMASVPLPGTAPGPAPERAGRRVLRDRTYLLITATTGVTSLQYHVLAFAIPLWVAQTEAPLWTASLVLIVNTLIVIGLQVRVGARVRSVPEAGDAARTAGVLLALGCLVLTASAAAGPLAAVGILLLWTVIHSAAEMFHAASDFCLSFELAPDDAQGEYQAAFALGDSLAHAAGPALLAVTVLAHPYWAWPALGALLLASTLATRAIASRAHAPAPAPVAN</sequence>
<feature type="transmembrane region" description="Helical" evidence="7">
    <location>
        <begin position="223"/>
        <end position="248"/>
    </location>
</feature>
<keyword evidence="2" id="KW-0813">Transport</keyword>
<keyword evidence="4 7" id="KW-0812">Transmembrane</keyword>
<dbReference type="PANTHER" id="PTHR23517">
    <property type="entry name" value="RESISTANCE PROTEIN MDTM, PUTATIVE-RELATED-RELATED"/>
    <property type="match status" value="1"/>
</dbReference>
<keyword evidence="3" id="KW-1003">Cell membrane</keyword>
<dbReference type="EMBL" id="FNGF01000001">
    <property type="protein sequence ID" value="SDK54661.1"/>
    <property type="molecule type" value="Genomic_DNA"/>
</dbReference>
<evidence type="ECO:0000313" key="8">
    <source>
        <dbReference type="EMBL" id="SDK54661.1"/>
    </source>
</evidence>
<dbReference type="GO" id="GO:0005886">
    <property type="term" value="C:plasma membrane"/>
    <property type="evidence" value="ECO:0007669"/>
    <property type="project" value="UniProtKB-SubCell"/>
</dbReference>
<evidence type="ECO:0000256" key="2">
    <source>
        <dbReference type="ARBA" id="ARBA00022448"/>
    </source>
</evidence>
<evidence type="ECO:0000256" key="4">
    <source>
        <dbReference type="ARBA" id="ARBA00022692"/>
    </source>
</evidence>
<keyword evidence="6 7" id="KW-0472">Membrane</keyword>
<dbReference type="InterPro" id="IPR011701">
    <property type="entry name" value="MFS"/>
</dbReference>
<protein>
    <submittedName>
        <fullName evidence="8">Major Facilitator Superfamily protein</fullName>
    </submittedName>
</protein>
<proteinExistence type="predicted"/>
<keyword evidence="9" id="KW-1185">Reference proteome</keyword>
<dbReference type="Pfam" id="PF07690">
    <property type="entry name" value="MFS_1"/>
    <property type="match status" value="1"/>
</dbReference>
<evidence type="ECO:0000256" key="7">
    <source>
        <dbReference type="SAM" id="Phobius"/>
    </source>
</evidence>
<name>A0A1G9CSH2_9ACTN</name>
<dbReference type="InterPro" id="IPR036259">
    <property type="entry name" value="MFS_trans_sf"/>
</dbReference>
<evidence type="ECO:0000256" key="5">
    <source>
        <dbReference type="ARBA" id="ARBA00022989"/>
    </source>
</evidence>
<evidence type="ECO:0000313" key="9">
    <source>
        <dbReference type="Proteomes" id="UP000198662"/>
    </source>
</evidence>
<evidence type="ECO:0000256" key="1">
    <source>
        <dbReference type="ARBA" id="ARBA00004651"/>
    </source>
</evidence>
<evidence type="ECO:0000256" key="3">
    <source>
        <dbReference type="ARBA" id="ARBA00022475"/>
    </source>
</evidence>
<dbReference type="InterPro" id="IPR050171">
    <property type="entry name" value="MFS_Transporters"/>
</dbReference>
<feature type="transmembrane region" description="Helical" evidence="7">
    <location>
        <begin position="254"/>
        <end position="275"/>
    </location>
</feature>
<accession>A0A1G9CSH2</accession>
<dbReference type="RefSeq" id="WP_091042147.1">
    <property type="nucleotide sequence ID" value="NZ_FNGF01000001.1"/>
</dbReference>
<dbReference type="STRING" id="380244.SAMN05216298_0493"/>
<feature type="transmembrane region" description="Helical" evidence="7">
    <location>
        <begin position="53"/>
        <end position="77"/>
    </location>
</feature>
<dbReference type="Gene3D" id="1.20.1250.20">
    <property type="entry name" value="MFS general substrate transporter like domains"/>
    <property type="match status" value="1"/>
</dbReference>
<feature type="transmembrane region" description="Helical" evidence="7">
    <location>
        <begin position="296"/>
        <end position="323"/>
    </location>
</feature>
<feature type="transmembrane region" description="Helical" evidence="7">
    <location>
        <begin position="179"/>
        <end position="202"/>
    </location>
</feature>